<keyword evidence="2" id="KW-1185">Reference proteome</keyword>
<gene>
    <name evidence="1" type="ORF">C9I94_06690</name>
</gene>
<dbReference type="Proteomes" id="UP000240481">
    <property type="component" value="Unassembled WGS sequence"/>
</dbReference>
<proteinExistence type="predicted"/>
<dbReference type="AlphaFoldDB" id="A0A0J8VGW9"/>
<dbReference type="RefSeq" id="WP_048897396.1">
    <property type="nucleotide sequence ID" value="NZ_AP024853.1"/>
</dbReference>
<comment type="caution">
    <text evidence="1">The sequence shown here is derived from an EMBL/GenBank/DDBJ whole genome shotgun (WGS) entry which is preliminary data.</text>
</comment>
<organism evidence="1 2">
    <name type="scientific">Photobacterium swingsii</name>
    <dbReference type="NCBI Taxonomy" id="680026"/>
    <lineage>
        <taxon>Bacteria</taxon>
        <taxon>Pseudomonadati</taxon>
        <taxon>Pseudomonadota</taxon>
        <taxon>Gammaproteobacteria</taxon>
        <taxon>Vibrionales</taxon>
        <taxon>Vibrionaceae</taxon>
        <taxon>Photobacterium</taxon>
    </lineage>
</organism>
<reference evidence="1 2" key="1">
    <citation type="submission" date="2018-01" db="EMBL/GenBank/DDBJ databases">
        <title>Whole genome sequencing of Histamine producing bacteria.</title>
        <authorList>
            <person name="Butler K."/>
        </authorList>
    </citation>
    <scope>NUCLEOTIDE SEQUENCE [LARGE SCALE GENOMIC DNA]</scope>
    <source>
        <strain evidence="1 2">DSM 24669</strain>
    </source>
</reference>
<evidence type="ECO:0000313" key="2">
    <source>
        <dbReference type="Proteomes" id="UP000240481"/>
    </source>
</evidence>
<sequence length="82" mass="9375">MFVAVEHEILDPELFQKKAGEKLRNPPSGMHVMTAMFDRHEAVCQCIWQAESLDIVLDFIDSEFSECAVNRYFEVDPDIAIG</sequence>
<protein>
    <submittedName>
        <fullName evidence="1">Uncharacterized protein</fullName>
    </submittedName>
</protein>
<accession>A0A0J8VGW9</accession>
<dbReference type="EMBL" id="PYLZ01000003">
    <property type="protein sequence ID" value="PSW25336.1"/>
    <property type="molecule type" value="Genomic_DNA"/>
</dbReference>
<dbReference type="OrthoDB" id="5784932at2"/>
<name>A0A0J8VGW9_9GAMM</name>
<evidence type="ECO:0000313" key="1">
    <source>
        <dbReference type="EMBL" id="PSW25336.1"/>
    </source>
</evidence>